<dbReference type="Gene3D" id="4.10.1000.40">
    <property type="match status" value="2"/>
</dbReference>
<protein>
    <recommendedName>
        <fullName evidence="3">Zinc finger CCCH domain-containing protein 14</fullName>
    </recommendedName>
</protein>
<name>A0A9P0FKK1_BRAAE</name>
<dbReference type="PROSITE" id="PS50103">
    <property type="entry name" value="ZF_C3H1"/>
    <property type="match status" value="1"/>
</dbReference>
<feature type="zinc finger region" description="C3H1-type" evidence="9">
    <location>
        <begin position="533"/>
        <end position="558"/>
    </location>
</feature>
<evidence type="ECO:0000313" key="14">
    <source>
        <dbReference type="Proteomes" id="UP001154078"/>
    </source>
</evidence>
<dbReference type="OrthoDB" id="5589010at2759"/>
<sequence length="637" mass="72043">MDAVGAEVGQKMRSAIKAKLTELECYVDDELPDYIMVMVANKRSKSQMNEDLNLFLKTKTTIFVEWLHIVLKKLKEVTVTNPEIYKKVSKRKGSKDEENLSIKKEKKDKKSKKLKGNIKEEKCLTDNLPINIKSRLGKSSNKSDSDDGFDIPLLSEVNKNKELEEIEKQIVNVKSRLGDLVHSEDEEQDVLKIKTELNELIANKAKTRNIVVQQNIIIPNQNTDNTDADANTENKETEKKAERKRITFDNDDDDEIKTPPRKKQSALSRLGKRPLDVRNNSPDRKSRRVKSPNVRSQVKSLIKKTNTKVNSDDRELRKKGGILSRLGVQSKVSIPDKPEETEEVGVSKEVRSMIRVKPRTLPPNAAQANKTLILKAVAEAQRSIAQAPKVGIGSNSNPLFTKKYLKYQKLPKTVPEKTKARLNSILVSLNNDISKEQSSDSEEEEYIPKPVGKNVNQFSPEYTPTSPTYTPIEKQPKFVVNLNLNTPLGEVKRPTRSRSPIVFDIKTKPTAVVKTTRPNIPDKLPVVPTVVVAKKKEACIYFPNCMLGDKCEYAHIRKSCEMFPHCKFGDKCLYLHPSCKFGTSCTKRDCPYNHVKNGKSTGLELSNVKPCKFGKFCKNATCKFNHPFATLNKNIRS</sequence>
<feature type="compositionally biased region" description="Low complexity" evidence="11">
    <location>
        <begin position="221"/>
        <end position="231"/>
    </location>
</feature>
<evidence type="ECO:0000256" key="10">
    <source>
        <dbReference type="SAM" id="Coils"/>
    </source>
</evidence>
<organism evidence="13 14">
    <name type="scientific">Brassicogethes aeneus</name>
    <name type="common">Rape pollen beetle</name>
    <name type="synonym">Meligethes aeneus</name>
    <dbReference type="NCBI Taxonomy" id="1431903"/>
    <lineage>
        <taxon>Eukaryota</taxon>
        <taxon>Metazoa</taxon>
        <taxon>Ecdysozoa</taxon>
        <taxon>Arthropoda</taxon>
        <taxon>Hexapoda</taxon>
        <taxon>Insecta</taxon>
        <taxon>Pterygota</taxon>
        <taxon>Neoptera</taxon>
        <taxon>Endopterygota</taxon>
        <taxon>Coleoptera</taxon>
        <taxon>Polyphaga</taxon>
        <taxon>Cucujiformia</taxon>
        <taxon>Nitidulidae</taxon>
        <taxon>Meligethinae</taxon>
        <taxon>Brassicogethes</taxon>
    </lineage>
</organism>
<keyword evidence="5" id="KW-0677">Repeat</keyword>
<keyword evidence="8" id="KW-0539">Nucleus</keyword>
<evidence type="ECO:0000256" key="2">
    <source>
        <dbReference type="ARBA" id="ARBA00008423"/>
    </source>
</evidence>
<keyword evidence="14" id="KW-1185">Reference proteome</keyword>
<dbReference type="GO" id="GO:0043488">
    <property type="term" value="P:regulation of mRNA stability"/>
    <property type="evidence" value="ECO:0007669"/>
    <property type="project" value="InterPro"/>
</dbReference>
<feature type="region of interest" description="Disordered" evidence="11">
    <location>
        <begin position="221"/>
        <end position="299"/>
    </location>
</feature>
<feature type="compositionally biased region" description="Basic and acidic residues" evidence="11">
    <location>
        <begin position="273"/>
        <end position="284"/>
    </location>
</feature>
<dbReference type="Pfam" id="PF14608">
    <property type="entry name" value="zf-CCCH_2"/>
    <property type="match status" value="4"/>
</dbReference>
<evidence type="ECO:0000256" key="3">
    <source>
        <dbReference type="ARBA" id="ARBA00015071"/>
    </source>
</evidence>
<dbReference type="InterPro" id="IPR040366">
    <property type="entry name" value="Nab2/ZC3H14"/>
</dbReference>
<dbReference type="InterPro" id="IPR000571">
    <property type="entry name" value="Znf_CCCH"/>
</dbReference>
<feature type="coiled-coil region" evidence="10">
    <location>
        <begin position="156"/>
        <end position="203"/>
    </location>
</feature>
<evidence type="ECO:0000256" key="7">
    <source>
        <dbReference type="ARBA" id="ARBA00022833"/>
    </source>
</evidence>
<evidence type="ECO:0000256" key="8">
    <source>
        <dbReference type="ARBA" id="ARBA00023242"/>
    </source>
</evidence>
<dbReference type="SMART" id="SM00356">
    <property type="entry name" value="ZnF_C3H1"/>
    <property type="match status" value="3"/>
</dbReference>
<dbReference type="GO" id="GO:0005634">
    <property type="term" value="C:nucleus"/>
    <property type="evidence" value="ECO:0007669"/>
    <property type="project" value="UniProtKB-SubCell"/>
</dbReference>
<accession>A0A9P0FKK1</accession>
<feature type="compositionally biased region" description="Basic and acidic residues" evidence="11">
    <location>
        <begin position="232"/>
        <end position="248"/>
    </location>
</feature>
<comment type="subcellular location">
    <subcellularLocation>
        <location evidence="1">Nucleus</location>
    </subcellularLocation>
</comment>
<dbReference type="PANTHER" id="PTHR14738">
    <property type="entry name" value="ZINC FINGER CCCH DOMAIN-CONTAINING PROTEIN 14"/>
    <property type="match status" value="1"/>
</dbReference>
<evidence type="ECO:0000256" key="1">
    <source>
        <dbReference type="ARBA" id="ARBA00004123"/>
    </source>
</evidence>
<feature type="region of interest" description="Disordered" evidence="11">
    <location>
        <begin position="434"/>
        <end position="460"/>
    </location>
</feature>
<dbReference type="GO" id="GO:0008143">
    <property type="term" value="F:poly(A) binding"/>
    <property type="evidence" value="ECO:0007669"/>
    <property type="project" value="InterPro"/>
</dbReference>
<reference evidence="13" key="1">
    <citation type="submission" date="2021-12" db="EMBL/GenBank/DDBJ databases">
        <authorList>
            <person name="King R."/>
        </authorList>
    </citation>
    <scope>NUCLEOTIDE SEQUENCE</scope>
</reference>
<keyword evidence="6 9" id="KW-0863">Zinc-finger</keyword>
<keyword evidence="7 9" id="KW-0862">Zinc</keyword>
<comment type="similarity">
    <text evidence="2">Belongs to the ZC3H14 family.</text>
</comment>
<dbReference type="GO" id="GO:0008270">
    <property type="term" value="F:zinc ion binding"/>
    <property type="evidence" value="ECO:0007669"/>
    <property type="project" value="UniProtKB-KW"/>
</dbReference>
<feature type="domain" description="C3H1-type" evidence="12">
    <location>
        <begin position="533"/>
        <end position="558"/>
    </location>
</feature>
<keyword evidence="10" id="KW-0175">Coiled coil</keyword>
<proteinExistence type="inferred from homology"/>
<evidence type="ECO:0000256" key="4">
    <source>
        <dbReference type="ARBA" id="ARBA00022723"/>
    </source>
</evidence>
<dbReference type="Gene3D" id="1.20.1390.10">
    <property type="entry name" value="PWI domain"/>
    <property type="match status" value="1"/>
</dbReference>
<dbReference type="AlphaFoldDB" id="A0A9P0FKK1"/>
<dbReference type="EMBL" id="OV121138">
    <property type="protein sequence ID" value="CAH0560907.1"/>
    <property type="molecule type" value="Genomic_DNA"/>
</dbReference>
<gene>
    <name evidence="13" type="ORF">MELIAE_LOCUS10575</name>
</gene>
<evidence type="ECO:0000256" key="11">
    <source>
        <dbReference type="SAM" id="MobiDB-lite"/>
    </source>
</evidence>
<evidence type="ECO:0000256" key="6">
    <source>
        <dbReference type="ARBA" id="ARBA00022771"/>
    </source>
</evidence>
<evidence type="ECO:0000256" key="9">
    <source>
        <dbReference type="PROSITE-ProRule" id="PRU00723"/>
    </source>
</evidence>
<dbReference type="PANTHER" id="PTHR14738:SF29">
    <property type="entry name" value="ZINC FINGER CCCH DOMAIN-CONTAINING PROTEIN 14"/>
    <property type="match status" value="1"/>
</dbReference>
<keyword evidence="4 9" id="KW-0479">Metal-binding</keyword>
<evidence type="ECO:0000313" key="13">
    <source>
        <dbReference type="EMBL" id="CAH0560907.1"/>
    </source>
</evidence>
<evidence type="ECO:0000256" key="5">
    <source>
        <dbReference type="ARBA" id="ARBA00022737"/>
    </source>
</evidence>
<dbReference type="Proteomes" id="UP001154078">
    <property type="component" value="Chromosome 7"/>
</dbReference>
<dbReference type="GO" id="GO:0005737">
    <property type="term" value="C:cytoplasm"/>
    <property type="evidence" value="ECO:0007669"/>
    <property type="project" value="TreeGrafter"/>
</dbReference>
<evidence type="ECO:0000259" key="12">
    <source>
        <dbReference type="PROSITE" id="PS50103"/>
    </source>
</evidence>